<dbReference type="PROSITE" id="PS51195">
    <property type="entry name" value="Q_MOTIF"/>
    <property type="match status" value="1"/>
</dbReference>
<sequence length="867" mass="95984">MAGHFSEFGMLPEICKAVEDMDWLLPTDVQAEAIPLILGGGDVLMAAETGSGKTGAFCLPVIQIVHETIRDALSGKVSKAPSVSGPSTFKMNPFDRGDTLTIDKEGYLCQSRDFYKWQGCRSTLGVKKVYLYSPNVLSLANNSGKYYYEATVTDEGLCRVGWSTAHATLDLGTDEEGFGFGGTGKKSYNRQFDTYGEPFGINDTIGCYINLDNGTVKYSKNGVDFGKAFDIPQALLGKTFFAAVVLKNAEMKFNFGDSSFQCPPKGDYIPLSKAPKDVTAAGGDTASIQSKPGKFSNRCAPSAIIIEPSRELAHQTHAQIHLFQNHLPQPKVKPVLLVGGENAKDQIRQLNDGVDIVTGTPGKLNDFITTDKISLHQVKFFILDEADGLLAQGNNDLIMKIYNKIPKITAGKRLQWGQRSWRGSSIDRYYLCVVRQVWCGGFGVIVTCSATLHSFDVKKLAERIMHFPTWVDLKGQDSVPETVHHVVCHVDPLVDTSWVNLKKKVKTDGIHAKDNIKPNSQSPESLSEAVKILKAEYLVKAIDEHKMDSGIIFCRTKLDCDNIEQYLLSLGGGPKAMVDAYSCVCLHGDRSPQERKTNLQKFKDNEVCFLICTDVAARGIDIQGVPYGPKAMVNAYSSVCLHGDRSPQERKTNLQKFKDNEVCFLICTDVAARGIDIQGVPYVINVTFPDDKQNYVHRIGRVGRADRMGLALSLVSDVKEKVWYHTCPNRGKGCFNTRLKTREAALSGTTRLRYVHGKKDRALSGKTRLRYAHGKRKRCSIWYNETQYLADVEDHLGETIPVIQPDMKVASNEFDGKVVYGAKRGKGAVFQTHTAELAPSVQELAALEQQAQTSFIDLMHRNWTKVR</sequence>
<dbReference type="PANTHER" id="PTHR24031">
    <property type="entry name" value="RNA HELICASE"/>
    <property type="match status" value="1"/>
</dbReference>
<dbReference type="PROSITE" id="PS50188">
    <property type="entry name" value="B302_SPRY"/>
    <property type="match status" value="1"/>
</dbReference>
<dbReference type="InterPro" id="IPR013320">
    <property type="entry name" value="ConA-like_dom_sf"/>
</dbReference>
<keyword evidence="16" id="KW-1185">Reference proteome</keyword>
<dbReference type="STRING" id="45351.A7RMK9"/>
<dbReference type="InterPro" id="IPR014001">
    <property type="entry name" value="Helicase_ATP-bd"/>
</dbReference>
<feature type="domain" description="Helicase C-terminal" evidence="13">
    <location>
        <begin position="534"/>
        <end position="747"/>
    </location>
</feature>
<dbReference type="SMART" id="SM00449">
    <property type="entry name" value="SPRY"/>
    <property type="match status" value="1"/>
</dbReference>
<evidence type="ECO:0000256" key="2">
    <source>
        <dbReference type="ARBA" id="ARBA00022722"/>
    </source>
</evidence>
<dbReference type="CDD" id="cd12873">
    <property type="entry name" value="SPRY_DDX1"/>
    <property type="match status" value="1"/>
</dbReference>
<keyword evidence="6" id="KW-0269">Exonuclease</keyword>
<feature type="domain" description="Helicase ATP-binding" evidence="12">
    <location>
        <begin position="269"/>
        <end position="470"/>
    </location>
</feature>
<evidence type="ECO:0000256" key="9">
    <source>
        <dbReference type="PROSITE-ProRule" id="PRU00552"/>
    </source>
</evidence>
<dbReference type="FunCoup" id="A7RMK9">
    <property type="interactions" value="836"/>
</dbReference>
<evidence type="ECO:0000256" key="8">
    <source>
        <dbReference type="ARBA" id="ARBA00022884"/>
    </source>
</evidence>
<keyword evidence="7 10" id="KW-0067">ATP-binding</keyword>
<dbReference type="Pfam" id="PF00271">
    <property type="entry name" value="Helicase_C"/>
    <property type="match status" value="2"/>
</dbReference>
<evidence type="ECO:0000256" key="10">
    <source>
        <dbReference type="RuleBase" id="RU365068"/>
    </source>
</evidence>
<dbReference type="InterPro" id="IPR011545">
    <property type="entry name" value="DEAD/DEAH_box_helicase_dom"/>
</dbReference>
<dbReference type="PROSITE" id="PS51194">
    <property type="entry name" value="HELICASE_CTER"/>
    <property type="match status" value="1"/>
</dbReference>
<evidence type="ECO:0000259" key="14">
    <source>
        <dbReference type="PROSITE" id="PS51195"/>
    </source>
</evidence>
<dbReference type="InterPro" id="IPR001650">
    <property type="entry name" value="Helicase_C-like"/>
</dbReference>
<dbReference type="GO" id="GO:0003724">
    <property type="term" value="F:RNA helicase activity"/>
    <property type="evidence" value="ECO:0007669"/>
    <property type="project" value="UniProtKB-EC"/>
</dbReference>
<gene>
    <name evidence="15" type="ORF">NEMVEDRAFT_v1g199320</name>
</gene>
<evidence type="ECO:0000259" key="13">
    <source>
        <dbReference type="PROSITE" id="PS51194"/>
    </source>
</evidence>
<keyword evidence="3 10" id="KW-0547">Nucleotide-binding</keyword>
<keyword evidence="2" id="KW-0540">Nuclease</keyword>
<feature type="short sequence motif" description="Q motif" evidence="9">
    <location>
        <begin position="3"/>
        <end position="31"/>
    </location>
</feature>
<dbReference type="eggNOG" id="KOG0349">
    <property type="taxonomic scope" value="Eukaryota"/>
</dbReference>
<dbReference type="InterPro" id="IPR014014">
    <property type="entry name" value="RNA_helicase_DEAD_Q_motif"/>
</dbReference>
<evidence type="ECO:0000256" key="5">
    <source>
        <dbReference type="ARBA" id="ARBA00022806"/>
    </source>
</evidence>
<evidence type="ECO:0000256" key="3">
    <source>
        <dbReference type="ARBA" id="ARBA00022741"/>
    </source>
</evidence>
<dbReference type="Pfam" id="PF00270">
    <property type="entry name" value="DEAD"/>
    <property type="match status" value="2"/>
</dbReference>
<keyword evidence="4 10" id="KW-0378">Hydrolase</keyword>
<reference evidence="15 16" key="1">
    <citation type="journal article" date="2007" name="Science">
        <title>Sea anemone genome reveals ancestral eumetazoan gene repertoire and genomic organization.</title>
        <authorList>
            <person name="Putnam N.H."/>
            <person name="Srivastava M."/>
            <person name="Hellsten U."/>
            <person name="Dirks B."/>
            <person name="Chapman J."/>
            <person name="Salamov A."/>
            <person name="Terry A."/>
            <person name="Shapiro H."/>
            <person name="Lindquist E."/>
            <person name="Kapitonov V.V."/>
            <person name="Jurka J."/>
            <person name="Genikhovich G."/>
            <person name="Grigoriev I.V."/>
            <person name="Lucas S.M."/>
            <person name="Steele R.E."/>
            <person name="Finnerty J.R."/>
            <person name="Technau U."/>
            <person name="Martindale M.Q."/>
            <person name="Rokhsar D.S."/>
        </authorList>
    </citation>
    <scope>NUCLEOTIDE SEQUENCE [LARGE SCALE GENOMIC DNA]</scope>
    <source>
        <strain evidence="16">CH2 X CH6</strain>
    </source>
</reference>
<dbReference type="GO" id="GO:0004527">
    <property type="term" value="F:exonuclease activity"/>
    <property type="evidence" value="ECO:0007669"/>
    <property type="project" value="UniProtKB-KW"/>
</dbReference>
<dbReference type="GO" id="GO:0003723">
    <property type="term" value="F:RNA binding"/>
    <property type="evidence" value="ECO:0007669"/>
    <property type="project" value="UniProtKB-UniRule"/>
</dbReference>
<keyword evidence="5 10" id="KW-0347">Helicase</keyword>
<evidence type="ECO:0000259" key="12">
    <source>
        <dbReference type="PROSITE" id="PS51192"/>
    </source>
</evidence>
<dbReference type="Gene3D" id="3.40.50.300">
    <property type="entry name" value="P-loop containing nucleotide triphosphate hydrolases"/>
    <property type="match status" value="4"/>
</dbReference>
<dbReference type="SUPFAM" id="SSF49899">
    <property type="entry name" value="Concanavalin A-like lectins/glucanases"/>
    <property type="match status" value="1"/>
</dbReference>
<keyword evidence="8 10" id="KW-0694">RNA-binding</keyword>
<evidence type="ECO:0000259" key="11">
    <source>
        <dbReference type="PROSITE" id="PS50188"/>
    </source>
</evidence>
<dbReference type="HOGENOM" id="CLU_016321_0_0_1"/>
<protein>
    <recommendedName>
        <fullName evidence="10">ATP-dependent RNA helicase</fullName>
        <ecNumber evidence="10">3.6.4.13</ecNumber>
    </recommendedName>
</protein>
<comment type="function">
    <text evidence="10">RNA helicase.</text>
</comment>
<dbReference type="OMA" id="KRQQVKF"/>
<comment type="domain">
    <text evidence="10">The helicase domain is involved in the stimulation of RELA transcriptional activity.</text>
</comment>
<comment type="similarity">
    <text evidence="1">Belongs to the DEAD box helicase family. DDX1 subfamily.</text>
</comment>
<evidence type="ECO:0000256" key="4">
    <source>
        <dbReference type="ARBA" id="ARBA00022801"/>
    </source>
</evidence>
<dbReference type="InParanoid" id="A7RMK9"/>
<dbReference type="SMART" id="SM00487">
    <property type="entry name" value="DEXDc"/>
    <property type="match status" value="1"/>
</dbReference>
<evidence type="ECO:0000313" key="16">
    <source>
        <dbReference type="Proteomes" id="UP000001593"/>
    </source>
</evidence>
<dbReference type="EMBL" id="DS469520">
    <property type="protein sequence ID" value="EDO47287.1"/>
    <property type="molecule type" value="Genomic_DNA"/>
</dbReference>
<proteinExistence type="inferred from homology"/>
<accession>A7RMK9</accession>
<dbReference type="InterPro" id="IPR003877">
    <property type="entry name" value="SPRY_dom"/>
</dbReference>
<dbReference type="Proteomes" id="UP000001593">
    <property type="component" value="Unassembled WGS sequence"/>
</dbReference>
<dbReference type="InterPro" id="IPR001870">
    <property type="entry name" value="B30.2/SPRY"/>
</dbReference>
<dbReference type="InterPro" id="IPR043136">
    <property type="entry name" value="B30.2/SPRY_sf"/>
</dbReference>
<dbReference type="InterPro" id="IPR027417">
    <property type="entry name" value="P-loop_NTPase"/>
</dbReference>
<dbReference type="Pfam" id="PF00622">
    <property type="entry name" value="SPRY"/>
    <property type="match status" value="1"/>
</dbReference>
<feature type="domain" description="DEAD-box RNA helicase Q" evidence="14">
    <location>
        <begin position="3"/>
        <end position="31"/>
    </location>
</feature>
<dbReference type="PROSITE" id="PS51192">
    <property type="entry name" value="HELICASE_ATP_BIND_1"/>
    <property type="match status" value="1"/>
</dbReference>
<evidence type="ECO:0000256" key="1">
    <source>
        <dbReference type="ARBA" id="ARBA00008765"/>
    </source>
</evidence>
<dbReference type="SUPFAM" id="SSF52540">
    <property type="entry name" value="P-loop containing nucleoside triphosphate hydrolases"/>
    <property type="match status" value="3"/>
</dbReference>
<evidence type="ECO:0000256" key="6">
    <source>
        <dbReference type="ARBA" id="ARBA00022839"/>
    </source>
</evidence>
<evidence type="ECO:0000313" key="15">
    <source>
        <dbReference type="EMBL" id="EDO47287.1"/>
    </source>
</evidence>
<dbReference type="PhylomeDB" id="A7RMK9"/>
<dbReference type="GO" id="GO:0005524">
    <property type="term" value="F:ATP binding"/>
    <property type="evidence" value="ECO:0007669"/>
    <property type="project" value="UniProtKB-UniRule"/>
</dbReference>
<comment type="catalytic activity">
    <reaction evidence="10">
        <text>ATP + H2O = ADP + phosphate + H(+)</text>
        <dbReference type="Rhea" id="RHEA:13065"/>
        <dbReference type="ChEBI" id="CHEBI:15377"/>
        <dbReference type="ChEBI" id="CHEBI:15378"/>
        <dbReference type="ChEBI" id="CHEBI:30616"/>
        <dbReference type="ChEBI" id="CHEBI:43474"/>
        <dbReference type="ChEBI" id="CHEBI:456216"/>
        <dbReference type="EC" id="3.6.4.13"/>
    </reaction>
</comment>
<dbReference type="Gene3D" id="2.60.120.920">
    <property type="match status" value="1"/>
</dbReference>
<dbReference type="FunFam" id="2.60.120.920:FF:000076">
    <property type="entry name" value="ATP-dependent RNA helicase DDX1"/>
    <property type="match status" value="1"/>
</dbReference>
<organism evidence="15 16">
    <name type="scientific">Nematostella vectensis</name>
    <name type="common">Starlet sea anemone</name>
    <dbReference type="NCBI Taxonomy" id="45351"/>
    <lineage>
        <taxon>Eukaryota</taxon>
        <taxon>Metazoa</taxon>
        <taxon>Cnidaria</taxon>
        <taxon>Anthozoa</taxon>
        <taxon>Hexacorallia</taxon>
        <taxon>Actiniaria</taxon>
        <taxon>Edwardsiidae</taxon>
        <taxon>Nematostella</taxon>
    </lineage>
</organism>
<dbReference type="CDD" id="cd18787">
    <property type="entry name" value="SF2_C_DEAD"/>
    <property type="match status" value="1"/>
</dbReference>
<dbReference type="AlphaFoldDB" id="A7RMK9"/>
<dbReference type="EC" id="3.6.4.13" evidence="10"/>
<feature type="domain" description="B30.2/SPRY" evidence="11">
    <location>
        <begin position="69"/>
        <end position="260"/>
    </location>
</feature>
<name>A7RMK9_NEMVE</name>
<evidence type="ECO:0000256" key="7">
    <source>
        <dbReference type="ARBA" id="ARBA00022840"/>
    </source>
</evidence>
<dbReference type="SMART" id="SM00490">
    <property type="entry name" value="HELICc"/>
    <property type="match status" value="2"/>
</dbReference>